<dbReference type="AlphaFoldDB" id="A0A330LPK0"/>
<protein>
    <submittedName>
        <fullName evidence="1">Uncharacterized protein</fullName>
    </submittedName>
</protein>
<evidence type="ECO:0000313" key="2">
    <source>
        <dbReference type="Proteomes" id="UP000250163"/>
    </source>
</evidence>
<proteinExistence type="predicted"/>
<keyword evidence="2" id="KW-1185">Reference proteome</keyword>
<dbReference type="Proteomes" id="UP000250163">
    <property type="component" value="Chromosome MORIYA"/>
</dbReference>
<organism evidence="1 2">
    <name type="scientific">Moritella yayanosii</name>
    <dbReference type="NCBI Taxonomy" id="69539"/>
    <lineage>
        <taxon>Bacteria</taxon>
        <taxon>Pseudomonadati</taxon>
        <taxon>Pseudomonadota</taxon>
        <taxon>Gammaproteobacteria</taxon>
        <taxon>Alteromonadales</taxon>
        <taxon>Moritellaceae</taxon>
        <taxon>Moritella</taxon>
    </lineage>
</organism>
<dbReference type="KEGG" id="mya:MORIYA_2091"/>
<name>A0A330LPK0_9GAMM</name>
<evidence type="ECO:0000313" key="1">
    <source>
        <dbReference type="EMBL" id="SQD78569.1"/>
    </source>
</evidence>
<sequence length="85" mass="10092">MLFYYESLWPGSCFPENYIHFLSQHIRLCLILIYNEVRFLLLGIHPLLCQLELLLMVMDELDAVLFEPCMKVTVRMKLRSLLLTS</sequence>
<dbReference type="EMBL" id="LS483250">
    <property type="protein sequence ID" value="SQD78569.1"/>
    <property type="molecule type" value="Genomic_DNA"/>
</dbReference>
<accession>A0A330LPK0</accession>
<gene>
    <name evidence="1" type="ORF">MORIYA_2091</name>
</gene>
<reference evidence="2" key="1">
    <citation type="submission" date="2018-05" db="EMBL/GenBank/DDBJ databases">
        <authorList>
            <person name="Cea G.-C."/>
            <person name="William W."/>
        </authorList>
    </citation>
    <scope>NUCLEOTIDE SEQUENCE [LARGE SCALE GENOMIC DNA]</scope>
    <source>
        <strain evidence="2">DB21MT 5</strain>
    </source>
</reference>